<evidence type="ECO:0000313" key="3">
    <source>
        <dbReference type="Proteomes" id="UP000027064"/>
    </source>
</evidence>
<evidence type="ECO:0000259" key="1">
    <source>
        <dbReference type="Pfam" id="PF03432"/>
    </source>
</evidence>
<dbReference type="InterPro" id="IPR005094">
    <property type="entry name" value="Endonuclease_MobA/VirD2"/>
</dbReference>
<sequence length="416" mass="47084">MVAIIKTGNSIHNIFNYNENKVKQDVAECIGEGNYPMEVDKMNINVKLNRLLKQAALNDNVKRNSVHISLNFDPSETASLSKEKLMNIANTYMDKIGFGQQPYLVYQHHDSGHPHIHIVSIKIREDGSRIDTQNIGRNQSEIARKEIEQSFGLIVAEGRRKNQKQELQSISMGKVQYGRIESKKAIANILNLVLPTYKYSSLPELNAVLQQYNVLADRGSENSRIFQSKGLVYRILDKNGKAIGVPIKASDFYNKPTLKYLEEKFASNKTGQLQHRNRVKNAIDLALLGNKTSLPELEKVLKKEGINIVLRKNNQGLLYGITYIDHSTKCVFNGSALGKAYSAKIIQERCGLSTELMQKNISFDYVTQDHKSVDSHFAIGKLTDILTQSEHVNNYVPNQLKGKRKKKKRRGQSDNQ</sequence>
<feature type="domain" description="MobA/VirD2-like nuclease" evidence="1">
    <location>
        <begin position="17"/>
        <end position="153"/>
    </location>
</feature>
<reference evidence="2 3" key="1">
    <citation type="submission" date="2014-05" db="EMBL/GenBank/DDBJ databases">
        <title>Genome Sequence of Flavobacterium sp. EM1321.</title>
        <authorList>
            <person name="Shin S.-K."/>
            <person name="Yi H."/>
        </authorList>
    </citation>
    <scope>NUCLEOTIDE SEQUENCE [LARGE SCALE GENOMIC DNA]</scope>
    <source>
        <strain evidence="2 3">EM1321</strain>
    </source>
</reference>
<organism evidence="2 3">
    <name type="scientific">Flavobacterium seoulense</name>
    <dbReference type="NCBI Taxonomy" id="1492738"/>
    <lineage>
        <taxon>Bacteria</taxon>
        <taxon>Pseudomonadati</taxon>
        <taxon>Bacteroidota</taxon>
        <taxon>Flavobacteriia</taxon>
        <taxon>Flavobacteriales</taxon>
        <taxon>Flavobacteriaceae</taxon>
        <taxon>Flavobacterium</taxon>
    </lineage>
</organism>
<dbReference type="eggNOG" id="COG3843">
    <property type="taxonomic scope" value="Bacteria"/>
</dbReference>
<dbReference type="EMBL" id="JNCA01000020">
    <property type="protein sequence ID" value="KDN54691.1"/>
    <property type="molecule type" value="Genomic_DNA"/>
</dbReference>
<protein>
    <recommendedName>
        <fullName evidence="1">MobA/VirD2-like nuclease domain-containing protein</fullName>
    </recommendedName>
</protein>
<dbReference type="Proteomes" id="UP000027064">
    <property type="component" value="Unassembled WGS sequence"/>
</dbReference>
<name>A0A066WLE9_9FLAO</name>
<accession>A0A066WLE9</accession>
<dbReference type="AlphaFoldDB" id="A0A066WLE9"/>
<dbReference type="RefSeq" id="WP_035660371.1">
    <property type="nucleotide sequence ID" value="NZ_JNCA01000020.1"/>
</dbReference>
<dbReference type="PATRIC" id="fig|1492738.3.peg.2193"/>
<dbReference type="STRING" id="1492738.FEM21_22050"/>
<keyword evidence="3" id="KW-1185">Reference proteome</keyword>
<gene>
    <name evidence="2" type="ORF">FEM21_22050</name>
</gene>
<proteinExistence type="predicted"/>
<dbReference type="Pfam" id="PF03432">
    <property type="entry name" value="Relaxase"/>
    <property type="match status" value="1"/>
</dbReference>
<dbReference type="OrthoDB" id="915634at2"/>
<evidence type="ECO:0000313" key="2">
    <source>
        <dbReference type="EMBL" id="KDN54691.1"/>
    </source>
</evidence>
<comment type="caution">
    <text evidence="2">The sequence shown here is derived from an EMBL/GenBank/DDBJ whole genome shotgun (WGS) entry which is preliminary data.</text>
</comment>